<dbReference type="Proteomes" id="UP000439903">
    <property type="component" value="Unassembled WGS sequence"/>
</dbReference>
<comment type="caution">
    <text evidence="1">The sequence shown here is derived from an EMBL/GenBank/DDBJ whole genome shotgun (WGS) entry which is preliminary data.</text>
</comment>
<keyword evidence="2" id="KW-1185">Reference proteome</keyword>
<proteinExistence type="predicted"/>
<dbReference type="EMBL" id="WTPW01000417">
    <property type="protein sequence ID" value="KAF0513108.1"/>
    <property type="molecule type" value="Genomic_DNA"/>
</dbReference>
<accession>A0A8H4AMD8</accession>
<sequence>MSTISTFTLSIPINNIKNLAYSILKSLKDGIVKSKKIPNLNNFSECRKDIILHFLKAFTILSCRHVFHRLCIEKKLLLIIPNMYSFSGCSKEVKIIEMGHRRSSKSSTSSVVRRIEKHSIQSQDLPEIIEEEMSNIHHHNLYGDYY</sequence>
<protein>
    <recommendedName>
        <fullName evidence="3">RING-type domain-containing protein</fullName>
    </recommendedName>
</protein>
<gene>
    <name evidence="1" type="ORF">F8M41_017818</name>
</gene>
<dbReference type="AlphaFoldDB" id="A0A8H4AMD8"/>
<reference evidence="1 2" key="1">
    <citation type="journal article" date="2019" name="Environ. Microbiol.">
        <title>At the nexus of three kingdoms: the genome of the mycorrhizal fungus Gigaspora margarita provides insights into plant, endobacterial and fungal interactions.</title>
        <authorList>
            <person name="Venice F."/>
            <person name="Ghignone S."/>
            <person name="Salvioli di Fossalunga A."/>
            <person name="Amselem J."/>
            <person name="Novero M."/>
            <person name="Xianan X."/>
            <person name="Sedzielewska Toro K."/>
            <person name="Morin E."/>
            <person name="Lipzen A."/>
            <person name="Grigoriev I.V."/>
            <person name="Henrissat B."/>
            <person name="Martin F.M."/>
            <person name="Bonfante P."/>
        </authorList>
    </citation>
    <scope>NUCLEOTIDE SEQUENCE [LARGE SCALE GENOMIC DNA]</scope>
    <source>
        <strain evidence="1 2">BEG34</strain>
    </source>
</reference>
<evidence type="ECO:0008006" key="3">
    <source>
        <dbReference type="Google" id="ProtNLM"/>
    </source>
</evidence>
<evidence type="ECO:0000313" key="1">
    <source>
        <dbReference type="EMBL" id="KAF0513108.1"/>
    </source>
</evidence>
<organism evidence="1 2">
    <name type="scientific">Gigaspora margarita</name>
    <dbReference type="NCBI Taxonomy" id="4874"/>
    <lineage>
        <taxon>Eukaryota</taxon>
        <taxon>Fungi</taxon>
        <taxon>Fungi incertae sedis</taxon>
        <taxon>Mucoromycota</taxon>
        <taxon>Glomeromycotina</taxon>
        <taxon>Glomeromycetes</taxon>
        <taxon>Diversisporales</taxon>
        <taxon>Gigasporaceae</taxon>
        <taxon>Gigaspora</taxon>
    </lineage>
</organism>
<name>A0A8H4AMD8_GIGMA</name>
<evidence type="ECO:0000313" key="2">
    <source>
        <dbReference type="Proteomes" id="UP000439903"/>
    </source>
</evidence>
<dbReference type="OrthoDB" id="2304422at2759"/>